<protein>
    <submittedName>
        <fullName evidence="1">Uncharacterized protein</fullName>
    </submittedName>
</protein>
<accession>A0ABN0AV74</accession>
<comment type="caution">
    <text evidence="1">The sequence shown here is derived from an EMBL/GenBank/DDBJ whole genome shotgun (WGS) entry which is preliminary data.</text>
</comment>
<gene>
    <name evidence="1" type="ORF">HMPREF0204_10869</name>
</gene>
<evidence type="ECO:0000313" key="2">
    <source>
        <dbReference type="Proteomes" id="UP000002969"/>
    </source>
</evidence>
<sequence length="42" mass="5206">MLCIGNRHDTYYSNEQTQKETFPASFFNKFHRRNFVFIKYII</sequence>
<name>A0ABN0AV74_CHRGE</name>
<keyword evidence="2" id="KW-1185">Reference proteome</keyword>
<proteinExistence type="predicted"/>
<dbReference type="EMBL" id="ACKQ02000003">
    <property type="protein sequence ID" value="EFK37023.1"/>
    <property type="molecule type" value="Genomic_DNA"/>
</dbReference>
<evidence type="ECO:0000313" key="1">
    <source>
        <dbReference type="EMBL" id="EFK37023.1"/>
    </source>
</evidence>
<reference evidence="1" key="1">
    <citation type="submission" date="2010-06" db="EMBL/GenBank/DDBJ databases">
        <authorList>
            <person name="Muzny D."/>
            <person name="Qin X."/>
            <person name="Buhay C."/>
            <person name="Dugan-Rocha S."/>
            <person name="Ding Y."/>
            <person name="Chen G."/>
            <person name="Hawes A."/>
            <person name="Holder M."/>
            <person name="Jhangiani S."/>
            <person name="Johnson A."/>
            <person name="Khan Z."/>
            <person name="Li Z."/>
            <person name="Liu W."/>
            <person name="Liu X."/>
            <person name="Perez L."/>
            <person name="Shen H."/>
            <person name="Wang Q."/>
            <person name="Watt J."/>
            <person name="Xi L."/>
            <person name="Xin Y."/>
            <person name="Zhou J."/>
            <person name="Deng J."/>
            <person name="Jiang H."/>
            <person name="Liu Y."/>
            <person name="Qu J."/>
            <person name="Song X.-Z."/>
            <person name="Zhang L."/>
            <person name="Villasana D."/>
            <person name="Johnson A."/>
            <person name="Liu J."/>
            <person name="Liyanage D."/>
            <person name="Lorensuhewa L."/>
            <person name="Robinson T."/>
            <person name="Song A."/>
            <person name="Song B.-B."/>
            <person name="Dinh H."/>
            <person name="Thornton R."/>
            <person name="Coyle M."/>
            <person name="Francisco L."/>
            <person name="Jackson L."/>
            <person name="Javaid M."/>
            <person name="Korchina V."/>
            <person name="Kovar C."/>
            <person name="Mata R."/>
            <person name="Mathew T."/>
            <person name="Ngo R."/>
            <person name="Nguyen L."/>
            <person name="Nguyen N."/>
            <person name="Okwuonu G."/>
            <person name="Ongeri F."/>
            <person name="Pham C."/>
            <person name="Simmons D."/>
            <person name="Wilczek-Boney K."/>
            <person name="Hale W."/>
            <person name="Jakkamsetti A."/>
            <person name="Pham P."/>
            <person name="Ruth R."/>
            <person name="San Lucas F."/>
            <person name="Warren J."/>
            <person name="Zhang J."/>
            <person name="Zhao Z."/>
            <person name="Zhou C."/>
            <person name="Zhu D."/>
            <person name="Lee S."/>
            <person name="Bess C."/>
            <person name="Blankenburg K."/>
            <person name="Forbes L."/>
            <person name="Fu Q."/>
            <person name="Gubbala S."/>
            <person name="Hirani K."/>
            <person name="Jayaseelan J.C."/>
            <person name="Lara F."/>
            <person name="Munidasa M."/>
            <person name="Palculict T."/>
            <person name="Patil S."/>
            <person name="Pu L.-L."/>
            <person name="Saada N."/>
            <person name="Tang L."/>
            <person name="Weissenberger G."/>
            <person name="Zhu Y."/>
            <person name="Hemphill L."/>
            <person name="Shang Y."/>
            <person name="Youmans B."/>
            <person name="Ayvaz T."/>
            <person name="Ross M."/>
            <person name="Santibanez J."/>
            <person name="Aqrawi P."/>
            <person name="Gross S."/>
            <person name="Joshi V."/>
            <person name="Fowler G."/>
            <person name="Nazareth L."/>
            <person name="Reid J."/>
            <person name="Worley K."/>
            <person name="Petrosino J."/>
            <person name="Highlander S."/>
            <person name="Gibbs R."/>
        </authorList>
    </citation>
    <scope>NUCLEOTIDE SEQUENCE [LARGE SCALE GENOMIC DNA]</scope>
    <source>
        <strain evidence="1">ATCC 35910</strain>
    </source>
</reference>
<organism evidence="1 2">
    <name type="scientific">Chryseobacterium gleum ATCC 35910</name>
    <dbReference type="NCBI Taxonomy" id="525257"/>
    <lineage>
        <taxon>Bacteria</taxon>
        <taxon>Pseudomonadati</taxon>
        <taxon>Bacteroidota</taxon>
        <taxon>Flavobacteriia</taxon>
        <taxon>Flavobacteriales</taxon>
        <taxon>Weeksellaceae</taxon>
        <taxon>Chryseobacterium group</taxon>
        <taxon>Chryseobacterium</taxon>
    </lineage>
</organism>
<dbReference type="Proteomes" id="UP000002969">
    <property type="component" value="Unassembled WGS sequence"/>
</dbReference>